<evidence type="ECO:0000256" key="2">
    <source>
        <dbReference type="SAM" id="MobiDB-lite"/>
    </source>
</evidence>
<dbReference type="InterPro" id="IPR041522">
    <property type="entry name" value="CdaR_GGDEF"/>
</dbReference>
<name>A0A401YQS4_9ACTN</name>
<proteinExistence type="inferred from homology"/>
<feature type="domain" description="PucR C-terminal helix-turn-helix" evidence="3">
    <location>
        <begin position="511"/>
        <end position="567"/>
    </location>
</feature>
<protein>
    <submittedName>
        <fullName evidence="5">DNA-binding protein</fullName>
    </submittedName>
</protein>
<comment type="caution">
    <text evidence="5">The sequence shown here is derived from an EMBL/GenBank/DDBJ whole genome shotgun (WGS) entry which is preliminary data.</text>
</comment>
<dbReference type="OrthoDB" id="3190266at2"/>
<keyword evidence="5" id="KW-0238">DNA-binding</keyword>
<dbReference type="Pfam" id="PF17853">
    <property type="entry name" value="GGDEF_2"/>
    <property type="match status" value="1"/>
</dbReference>
<evidence type="ECO:0000256" key="1">
    <source>
        <dbReference type="ARBA" id="ARBA00006754"/>
    </source>
</evidence>
<dbReference type="InterPro" id="IPR042070">
    <property type="entry name" value="PucR_C-HTH_sf"/>
</dbReference>
<evidence type="ECO:0000259" key="3">
    <source>
        <dbReference type="Pfam" id="PF13556"/>
    </source>
</evidence>
<sequence>MPETPHPLATVTLAGVLALVGDEVMEVVYAPGGIEVPVTGVDLFAPEDDHGERGGRGRHRVLLAIGVHPTSPAVATVLAAARRAGAAAVVVRGGPEPIPALLHAAIEREAAVGESPMPVVLTRGPDWDWAQVLDLLRTSLTYTSVSGTDAADELPIGDLPGLANVVADMVGGAITIEDPQSRVLAYSRMDREPDPLRRLTILGQRVPAWRVAELRQSGFFRTLWASDDAVRLPADDRHAERLVIAVRDGAHVLGSIWVAADGRPLTDAAAGALRLAARAAAPHLVHHRTRGRPRERRRERALGVLLDEGTAARRPELAGAARTLGLDVDRPYSVTVAEVRERGSSEADARPDRSPVDPGPPSPSEQRLLDVLALQATASAHGVCTTRVGHRLFVVAPVGTEPVTARAEQLLSTVASFPTCVVFAGVGPVAGNLLELPAARLGAETALRVLRRRAALGAAPPTSAFVSAGDVVVEATLLEALERMKPVWEAATSPIHTMLDHDRAHGSHYGATVSAYLEVFGDTARAARRLHITRNTLRYRLRRAHELFGVDLTDPGTRLLAELGLRLIRGHP</sequence>
<keyword evidence="6" id="KW-1185">Reference proteome</keyword>
<feature type="domain" description="CdaR GGDEF-like" evidence="4">
    <location>
        <begin position="314"/>
        <end position="449"/>
    </location>
</feature>
<dbReference type="Gene3D" id="1.10.10.2840">
    <property type="entry name" value="PucR C-terminal helix-turn-helix domain"/>
    <property type="match status" value="1"/>
</dbReference>
<dbReference type="RefSeq" id="WP_126638965.1">
    <property type="nucleotide sequence ID" value="NZ_BIFH01000022.1"/>
</dbReference>
<gene>
    <name evidence="5" type="ORF">EHYA_04628</name>
</gene>
<dbReference type="AlphaFoldDB" id="A0A401YQS4"/>
<comment type="similarity">
    <text evidence="1">Belongs to the CdaR family.</text>
</comment>
<dbReference type="GO" id="GO:0003677">
    <property type="term" value="F:DNA binding"/>
    <property type="evidence" value="ECO:0007669"/>
    <property type="project" value="UniProtKB-KW"/>
</dbReference>
<dbReference type="PANTHER" id="PTHR33744:SF17">
    <property type="entry name" value="CONSERVED PROTEIN"/>
    <property type="match status" value="1"/>
</dbReference>
<dbReference type="Pfam" id="PF13556">
    <property type="entry name" value="HTH_30"/>
    <property type="match status" value="1"/>
</dbReference>
<reference evidence="5 6" key="1">
    <citation type="submission" date="2018-12" db="EMBL/GenBank/DDBJ databases">
        <title>Draft genome sequence of Embleya hyalina NBRC 13850T.</title>
        <authorList>
            <person name="Komaki H."/>
            <person name="Hosoyama A."/>
            <person name="Kimura A."/>
            <person name="Ichikawa N."/>
            <person name="Tamura T."/>
        </authorList>
    </citation>
    <scope>NUCLEOTIDE SEQUENCE [LARGE SCALE GENOMIC DNA]</scope>
    <source>
        <strain evidence="5 6">NBRC 13850</strain>
    </source>
</reference>
<evidence type="ECO:0000313" key="5">
    <source>
        <dbReference type="EMBL" id="GCD96941.1"/>
    </source>
</evidence>
<accession>A0A401YQS4</accession>
<dbReference type="PANTHER" id="PTHR33744">
    <property type="entry name" value="CARBOHYDRATE DIACID REGULATOR"/>
    <property type="match status" value="1"/>
</dbReference>
<dbReference type="EMBL" id="BIFH01000022">
    <property type="protein sequence ID" value="GCD96941.1"/>
    <property type="molecule type" value="Genomic_DNA"/>
</dbReference>
<dbReference type="InterPro" id="IPR025736">
    <property type="entry name" value="PucR_C-HTH_dom"/>
</dbReference>
<feature type="compositionally biased region" description="Basic and acidic residues" evidence="2">
    <location>
        <begin position="339"/>
        <end position="355"/>
    </location>
</feature>
<dbReference type="Proteomes" id="UP000286931">
    <property type="component" value="Unassembled WGS sequence"/>
</dbReference>
<evidence type="ECO:0000313" key="6">
    <source>
        <dbReference type="Proteomes" id="UP000286931"/>
    </source>
</evidence>
<organism evidence="5 6">
    <name type="scientific">Embleya hyalina</name>
    <dbReference type="NCBI Taxonomy" id="516124"/>
    <lineage>
        <taxon>Bacteria</taxon>
        <taxon>Bacillati</taxon>
        <taxon>Actinomycetota</taxon>
        <taxon>Actinomycetes</taxon>
        <taxon>Kitasatosporales</taxon>
        <taxon>Streptomycetaceae</taxon>
        <taxon>Embleya</taxon>
    </lineage>
</organism>
<dbReference type="InterPro" id="IPR051448">
    <property type="entry name" value="CdaR-like_regulators"/>
</dbReference>
<feature type="region of interest" description="Disordered" evidence="2">
    <location>
        <begin position="339"/>
        <end position="365"/>
    </location>
</feature>
<evidence type="ECO:0000259" key="4">
    <source>
        <dbReference type="Pfam" id="PF17853"/>
    </source>
</evidence>